<gene>
    <name evidence="1" type="ORF">NUW58_g7898</name>
</gene>
<comment type="caution">
    <text evidence="1">The sequence shown here is derived from an EMBL/GenBank/DDBJ whole genome shotgun (WGS) entry which is preliminary data.</text>
</comment>
<dbReference type="EMBL" id="JAPDGR010002194">
    <property type="protein sequence ID" value="KAJ2977151.1"/>
    <property type="molecule type" value="Genomic_DNA"/>
</dbReference>
<keyword evidence="2" id="KW-1185">Reference proteome</keyword>
<name>A0ACC1NEW0_9PEZI</name>
<sequence>MQRYVIGRNELSWSLEPYTLARELVNEKAVDRVFVSVETEKGQMKWQGFSPLRLVAPKCKVEPETLADPLAKYTNYRHLVWEGLTNQSVSDIKALLQLCVTSHPRCQQSRSRVLPTRLLHIRKDGETNLHVQLVTTAEGHTGEYAALSYCWGGPQPVQLTKSTIERFLQQPMEKRALPQGLNDAIEVTYSLELEYLWVDALCIIQDDQDDKKREISRMGAIYQGSFVTIAAATSSSVHDSFLCSRSTLNTKYSTCDIPVTLDSEDCCDSGGPSSITVVPTHAHRTNIFPLNKRGWAFQEALLPPRLLVFGDLEPFVRCRTLDVLRTSLTCIEYNLSAVQPRRIIDSIANNQAHESGLNMDTKADNFDFLWREIVEQYTLRKLSLPEDRPFAISGVIDFLSEKFNDECHFGVWTSCPVVCLLWKTEPLQGRTIIPNIPTWSWMSVTGPVDLETIVYFDNSESVVEWDTDASHTRLVVTCCVLEAEGVYGLVYGFGPDVLIESWPDVLPSSPTSSQQPRFEAVEECAFLVLGCETHGRYLALIVTKEEGGVYHRCGLGELNLPDSWRERPKQQIVLV</sequence>
<dbReference type="Proteomes" id="UP001143856">
    <property type="component" value="Unassembled WGS sequence"/>
</dbReference>
<evidence type="ECO:0000313" key="2">
    <source>
        <dbReference type="Proteomes" id="UP001143856"/>
    </source>
</evidence>
<reference evidence="1" key="1">
    <citation type="submission" date="2022-10" db="EMBL/GenBank/DDBJ databases">
        <title>Genome Sequence of Xylaria curta.</title>
        <authorList>
            <person name="Buettner E."/>
        </authorList>
    </citation>
    <scope>NUCLEOTIDE SEQUENCE</scope>
    <source>
        <strain evidence="1">Babe10</strain>
    </source>
</reference>
<evidence type="ECO:0000313" key="1">
    <source>
        <dbReference type="EMBL" id="KAJ2977151.1"/>
    </source>
</evidence>
<protein>
    <submittedName>
        <fullName evidence="1">Uncharacterized protein</fullName>
    </submittedName>
</protein>
<proteinExistence type="predicted"/>
<accession>A0ACC1NEW0</accession>
<organism evidence="1 2">
    <name type="scientific">Xylaria curta</name>
    <dbReference type="NCBI Taxonomy" id="42375"/>
    <lineage>
        <taxon>Eukaryota</taxon>
        <taxon>Fungi</taxon>
        <taxon>Dikarya</taxon>
        <taxon>Ascomycota</taxon>
        <taxon>Pezizomycotina</taxon>
        <taxon>Sordariomycetes</taxon>
        <taxon>Xylariomycetidae</taxon>
        <taxon>Xylariales</taxon>
        <taxon>Xylariaceae</taxon>
        <taxon>Xylaria</taxon>
    </lineage>
</organism>